<dbReference type="Proteomes" id="UP000051576">
    <property type="component" value="Unassembled WGS sequence"/>
</dbReference>
<dbReference type="EMBL" id="AYYX01000046">
    <property type="protein sequence ID" value="KRM86521.1"/>
    <property type="molecule type" value="Genomic_DNA"/>
</dbReference>
<accession>A0A0R2CDQ8</accession>
<dbReference type="InterPro" id="IPR005531">
    <property type="entry name" value="Asp23"/>
</dbReference>
<dbReference type="Pfam" id="PF03780">
    <property type="entry name" value="Asp23"/>
    <property type="match status" value="1"/>
</dbReference>
<reference evidence="2 3" key="1">
    <citation type="journal article" date="2015" name="Genome Announc.">
        <title>Expanding the biotechnology potential of lactobacilli through comparative genomics of 213 strains and associated genera.</title>
        <authorList>
            <person name="Sun Z."/>
            <person name="Harris H.M."/>
            <person name="McCann A."/>
            <person name="Guo C."/>
            <person name="Argimon S."/>
            <person name="Zhang W."/>
            <person name="Yang X."/>
            <person name="Jeffery I.B."/>
            <person name="Cooney J.C."/>
            <person name="Kagawa T.F."/>
            <person name="Liu W."/>
            <person name="Song Y."/>
            <person name="Salvetti E."/>
            <person name="Wrobel A."/>
            <person name="Rasinkangas P."/>
            <person name="Parkhill J."/>
            <person name="Rea M.C."/>
            <person name="O'Sullivan O."/>
            <person name="Ritari J."/>
            <person name="Douillard F.P."/>
            <person name="Paul Ross R."/>
            <person name="Yang R."/>
            <person name="Briner A.E."/>
            <person name="Felis G.E."/>
            <person name="de Vos W.M."/>
            <person name="Barrangou R."/>
            <person name="Klaenhammer T.R."/>
            <person name="Caufield P.W."/>
            <person name="Cui Y."/>
            <person name="Zhang H."/>
            <person name="O'Toole P.W."/>
        </authorList>
    </citation>
    <scope>NUCLEOTIDE SEQUENCE [LARGE SCALE GENOMIC DNA]</scope>
    <source>
        <strain evidence="2 3">DSM 20605</strain>
    </source>
</reference>
<proteinExistence type="inferred from homology"/>
<keyword evidence="3" id="KW-1185">Reference proteome</keyword>
<dbReference type="PANTHER" id="PTHR34297">
    <property type="entry name" value="HYPOTHETICAL CYTOSOLIC PROTEIN-RELATED"/>
    <property type="match status" value="1"/>
</dbReference>
<dbReference type="AlphaFoldDB" id="A0A0R2CDQ8"/>
<organism evidence="2 3">
    <name type="scientific">Liquorilactobacillus vini DSM 20605</name>
    <dbReference type="NCBI Taxonomy" id="1133569"/>
    <lineage>
        <taxon>Bacteria</taxon>
        <taxon>Bacillati</taxon>
        <taxon>Bacillota</taxon>
        <taxon>Bacilli</taxon>
        <taxon>Lactobacillales</taxon>
        <taxon>Lactobacillaceae</taxon>
        <taxon>Liquorilactobacillus</taxon>
    </lineage>
</organism>
<comment type="similarity">
    <text evidence="1">Belongs to the asp23 family.</text>
</comment>
<sequence length="143" mass="15358">MAEDSNIILANSDSQTGTIEIAPEVVEVIAGIAASQVDGVYSMRGSLASSLNELFGRKNRGKGVKISRDGENLRAEVYAFLNYGVAVPKVALEIQEKVKQQLLFMTGLKLSSVDVYVQGVVPKKQAAAVDPDDLFAEENGEKK</sequence>
<gene>
    <name evidence="2" type="ORF">FD21_GL001506</name>
</gene>
<evidence type="ECO:0000313" key="2">
    <source>
        <dbReference type="EMBL" id="KRM86521.1"/>
    </source>
</evidence>
<dbReference type="PATRIC" id="fig|1133569.4.peg.1650"/>
<name>A0A0R2CDQ8_9LACO</name>
<dbReference type="RefSeq" id="WP_010579699.1">
    <property type="nucleotide sequence ID" value="NZ_AHYZ01000031.1"/>
</dbReference>
<dbReference type="eggNOG" id="COG1302">
    <property type="taxonomic scope" value="Bacteria"/>
</dbReference>
<dbReference type="OrthoDB" id="9793465at2"/>
<dbReference type="STRING" id="1133569.FD21_GL001506"/>
<dbReference type="PANTHER" id="PTHR34297:SF1">
    <property type="entry name" value="ASP23_GLS24 FAMILY ENVELOPE STRESS RESPONSE PROTEIN"/>
    <property type="match status" value="1"/>
</dbReference>
<evidence type="ECO:0000313" key="3">
    <source>
        <dbReference type="Proteomes" id="UP000051576"/>
    </source>
</evidence>
<evidence type="ECO:0000256" key="1">
    <source>
        <dbReference type="ARBA" id="ARBA00005721"/>
    </source>
</evidence>
<protein>
    <submittedName>
        <fullName evidence="2">Alkaline shock protein</fullName>
    </submittedName>
</protein>
<comment type="caution">
    <text evidence="2">The sequence shown here is derived from an EMBL/GenBank/DDBJ whole genome shotgun (WGS) entry which is preliminary data.</text>
</comment>